<dbReference type="InterPro" id="IPR043129">
    <property type="entry name" value="ATPase_NBD"/>
</dbReference>
<proteinExistence type="predicted"/>
<evidence type="ECO:0000313" key="2">
    <source>
        <dbReference type="EMBL" id="RNL89860.1"/>
    </source>
</evidence>
<organism evidence="2 3">
    <name type="scientific">Sinomicrobium pectinilyticum</name>
    <dbReference type="NCBI Taxonomy" id="1084421"/>
    <lineage>
        <taxon>Bacteria</taxon>
        <taxon>Pseudomonadati</taxon>
        <taxon>Bacteroidota</taxon>
        <taxon>Flavobacteriia</taxon>
        <taxon>Flavobacteriales</taxon>
        <taxon>Flavobacteriaceae</taxon>
        <taxon>Sinomicrobium</taxon>
    </lineage>
</organism>
<feature type="domain" description="Ppx/GppA phosphatase N-terminal" evidence="1">
    <location>
        <begin position="42"/>
        <end position="288"/>
    </location>
</feature>
<dbReference type="EMBL" id="RJTM01000035">
    <property type="protein sequence ID" value="RNL89860.1"/>
    <property type="molecule type" value="Genomic_DNA"/>
</dbReference>
<dbReference type="InterPro" id="IPR050273">
    <property type="entry name" value="GppA/Ppx_hydrolase"/>
</dbReference>
<gene>
    <name evidence="2" type="ORF">ED312_06995</name>
</gene>
<reference evidence="2 3" key="1">
    <citation type="submission" date="2018-10" db="EMBL/GenBank/DDBJ databases">
        <title>Sinomicrobium pectinilyticum sp. nov., a pectinase-producing bacterium isolated from alkaline and saline soil, and emended description of the genus Sinomicrobium.</title>
        <authorList>
            <person name="Cheng B."/>
            <person name="Li C."/>
            <person name="Lai Q."/>
            <person name="Du M."/>
            <person name="Shao Z."/>
            <person name="Xu P."/>
            <person name="Yang C."/>
        </authorList>
    </citation>
    <scope>NUCLEOTIDE SEQUENCE [LARGE SCALE GENOMIC DNA]</scope>
    <source>
        <strain evidence="2 3">5DNS001</strain>
    </source>
</reference>
<dbReference type="PANTHER" id="PTHR30005">
    <property type="entry name" value="EXOPOLYPHOSPHATASE"/>
    <property type="match status" value="1"/>
</dbReference>
<sequence length="298" mass="33266">MIRIRKFAAIDIGSNAIRLLINNVIEETGKETQFKKSSLVRVPVRLGQDSFTVGEISRGNAIRMVDAMKAFKLLMKVHNVEKYMACATSAMREANNGNELAAEIEKKSGIRIEIIDGKKEAAIIASTDLHQLIDTEKSYLYVDVGGGSTEFTIFTNGKIAASRSFKIGTVRLLNEMVEEGVWKEIEKWIKKSTRNLKSLSLIGSGGNINKLYKMSGRKPGEPLSYIWLNAQYQFLQSISYEDRISELGLNPDRADVIIPATRIFLSATKWSGAKKIHVPKIGLSDGIVKLLYYNEKES</sequence>
<dbReference type="PANTHER" id="PTHR30005:SF0">
    <property type="entry name" value="RETROGRADE REGULATION PROTEIN 2"/>
    <property type="match status" value="1"/>
</dbReference>
<name>A0A3N0EPQ6_SINP1</name>
<evidence type="ECO:0000259" key="1">
    <source>
        <dbReference type="Pfam" id="PF02541"/>
    </source>
</evidence>
<dbReference type="GO" id="GO:0016462">
    <property type="term" value="F:pyrophosphatase activity"/>
    <property type="evidence" value="ECO:0007669"/>
    <property type="project" value="TreeGrafter"/>
</dbReference>
<dbReference type="Proteomes" id="UP000267469">
    <property type="component" value="Unassembled WGS sequence"/>
</dbReference>
<accession>A0A3N0EPQ6</accession>
<dbReference type="SUPFAM" id="SSF53067">
    <property type="entry name" value="Actin-like ATPase domain"/>
    <property type="match status" value="2"/>
</dbReference>
<dbReference type="Gene3D" id="3.30.420.150">
    <property type="entry name" value="Exopolyphosphatase. Domain 2"/>
    <property type="match status" value="1"/>
</dbReference>
<dbReference type="Gene3D" id="3.30.420.40">
    <property type="match status" value="1"/>
</dbReference>
<dbReference type="CDD" id="cd24006">
    <property type="entry name" value="ASKHA_NBD_PPX_GppA"/>
    <property type="match status" value="1"/>
</dbReference>
<dbReference type="OrthoDB" id="9814545at2"/>
<keyword evidence="3" id="KW-1185">Reference proteome</keyword>
<protein>
    <submittedName>
        <fullName evidence="2">Exopolyphosphatase</fullName>
    </submittedName>
</protein>
<comment type="caution">
    <text evidence="2">The sequence shown here is derived from an EMBL/GenBank/DDBJ whole genome shotgun (WGS) entry which is preliminary data.</text>
</comment>
<evidence type="ECO:0000313" key="3">
    <source>
        <dbReference type="Proteomes" id="UP000267469"/>
    </source>
</evidence>
<dbReference type="AlphaFoldDB" id="A0A3N0EPQ6"/>
<dbReference type="RefSeq" id="WP_123215297.1">
    <property type="nucleotide sequence ID" value="NZ_RJTM01000035.1"/>
</dbReference>
<dbReference type="InterPro" id="IPR003695">
    <property type="entry name" value="Ppx_GppA_N"/>
</dbReference>
<dbReference type="Pfam" id="PF02541">
    <property type="entry name" value="Ppx-GppA"/>
    <property type="match status" value="1"/>
</dbReference>